<dbReference type="Pfam" id="PF01734">
    <property type="entry name" value="Patatin"/>
    <property type="match status" value="1"/>
</dbReference>
<evidence type="ECO:0000313" key="5">
    <source>
        <dbReference type="Proteomes" id="UP000248168"/>
    </source>
</evidence>
<accession>A0A330L9S3</accession>
<reference evidence="5" key="1">
    <citation type="submission" date="2018-04" db="EMBL/GenBank/DDBJ databases">
        <authorList>
            <person name="Lucker S."/>
            <person name="Sakoula D."/>
        </authorList>
    </citation>
    <scope>NUCLEOTIDE SEQUENCE [LARGE SCALE GENOMIC DNA]</scope>
</reference>
<proteinExistence type="predicted"/>
<dbReference type="GO" id="GO:0046475">
    <property type="term" value="P:glycerophospholipid catabolic process"/>
    <property type="evidence" value="ECO:0007669"/>
    <property type="project" value="TreeGrafter"/>
</dbReference>
<name>A0A330L9S3_9BACT</name>
<evidence type="ECO:0000313" key="4">
    <source>
        <dbReference type="EMBL" id="SPP63686.1"/>
    </source>
</evidence>
<evidence type="ECO:0000256" key="1">
    <source>
        <dbReference type="ARBA" id="ARBA00023098"/>
    </source>
</evidence>
<dbReference type="PANTHER" id="PTHR10728">
    <property type="entry name" value="CYTOSOLIC PHOSPHOLIPASE A2"/>
    <property type="match status" value="1"/>
</dbReference>
<dbReference type="GO" id="GO:0005829">
    <property type="term" value="C:cytosol"/>
    <property type="evidence" value="ECO:0007669"/>
    <property type="project" value="TreeGrafter"/>
</dbReference>
<feature type="signal peptide" evidence="2">
    <location>
        <begin position="1"/>
        <end position="31"/>
    </location>
</feature>
<dbReference type="EMBL" id="OUNR01000001">
    <property type="protein sequence ID" value="SPP63686.1"/>
    <property type="molecule type" value="Genomic_DNA"/>
</dbReference>
<dbReference type="AlphaFoldDB" id="A0A330L9S3"/>
<keyword evidence="2" id="KW-0732">Signal</keyword>
<gene>
    <name evidence="4" type="ORF">NITLEN_10772</name>
</gene>
<dbReference type="SUPFAM" id="SSF52151">
    <property type="entry name" value="FabD/lysophospholipase-like"/>
    <property type="match status" value="1"/>
</dbReference>
<evidence type="ECO:0000259" key="3">
    <source>
        <dbReference type="Pfam" id="PF01734"/>
    </source>
</evidence>
<evidence type="ECO:0000256" key="2">
    <source>
        <dbReference type="SAM" id="SignalP"/>
    </source>
</evidence>
<feature type="chain" id="PRO_5016389939" description="PNPLA domain-containing protein" evidence="2">
    <location>
        <begin position="32"/>
        <end position="659"/>
    </location>
</feature>
<protein>
    <recommendedName>
        <fullName evidence="3">PNPLA domain-containing protein</fullName>
    </recommendedName>
</protein>
<dbReference type="Proteomes" id="UP000248168">
    <property type="component" value="Unassembled WGS sequence"/>
</dbReference>
<dbReference type="InterPro" id="IPR016035">
    <property type="entry name" value="Acyl_Trfase/lysoPLipase"/>
</dbReference>
<feature type="domain" description="PNPLA" evidence="3">
    <location>
        <begin position="95"/>
        <end position="155"/>
    </location>
</feature>
<dbReference type="InterPro" id="IPR002641">
    <property type="entry name" value="PNPLA_dom"/>
</dbReference>
<dbReference type="PANTHER" id="PTHR10728:SF40">
    <property type="entry name" value="PATATIN FAMILY PROTEIN"/>
    <property type="match status" value="1"/>
</dbReference>
<keyword evidence="1" id="KW-0443">Lipid metabolism</keyword>
<dbReference type="Gene3D" id="3.40.1090.10">
    <property type="entry name" value="Cytosolic phospholipase A2 catalytic domain"/>
    <property type="match status" value="1"/>
</dbReference>
<keyword evidence="5" id="KW-1185">Reference proteome</keyword>
<organism evidence="4 5">
    <name type="scientific">Nitrospira lenta</name>
    <dbReference type="NCBI Taxonomy" id="1436998"/>
    <lineage>
        <taxon>Bacteria</taxon>
        <taxon>Pseudomonadati</taxon>
        <taxon>Nitrospirota</taxon>
        <taxon>Nitrospiria</taxon>
        <taxon>Nitrospirales</taxon>
        <taxon>Nitrospiraceae</taxon>
        <taxon>Nitrospira</taxon>
    </lineage>
</organism>
<dbReference type="GO" id="GO:0004623">
    <property type="term" value="F:phospholipase A2 activity"/>
    <property type="evidence" value="ECO:0007669"/>
    <property type="project" value="TreeGrafter"/>
</dbReference>
<dbReference type="InParanoid" id="A0A330L9S3"/>
<sequence length="659" mass="75685">MPPVITHSHQRRRARWLLASLLLGLTFSACQTVPTKTYDIRQRAFLYQPGTLVQDYQEEYAYIEQRRNTVAKGESNRVADHVPTVKTIPPHLTGLAFSGGGIRSATFHLGVLQSLHDMQRLPQIDYLSTVSGGSYIAGWMLAHLGQEQDDVYGNLVQTMDQGKLLDPHQDFIAHLRHHSGFIKEGGFWEGPKLMWGYLWRLIPYYMWDMILHIKTPPEIGNELHLFTPYEDRIQLTYLRGKHETPLVRLNRKDADAPYLIINGNLVNRGRPRAYEGESNRPYRDNYNFEFTRDYTGSDGLGYIQTAGFGLPVVEAQTEDGKPAWFNPRKVVVEDLTEGTCHKPRAERIRADACIRLSQAMTASGAGLDLDSLVEEWYRNDVARVLLRFGTAPFNINNEFQTWNYARRFNTPVTTVWDYFLMMTVQRIWPDTKSRWIEITDGSFYDNLGVQTLLRRQVSHIIVGDATLDTTWQYDYLHNLQKRMKSYFGEGVEWCGEIPEEHEIVWYRRFWIKRPDGTPTVIHYLKPYAYNPTLFKKNPSLAAPGKIFVSADPESGRPLADAPLASPPTNPTHLDGNRLLAMIGDNQARERAHLAMKKVAKIVEAPEGKEFPQTSTVFQWYELEEFEAYRHLGYLMGWAYLSTLELSDTELTPAAACRTL</sequence>